<dbReference type="EMBL" id="CP026604">
    <property type="protein sequence ID" value="AWB65215.1"/>
    <property type="molecule type" value="Genomic_DNA"/>
</dbReference>
<dbReference type="PRINTS" id="PR00103">
    <property type="entry name" value="CAMPKINASE"/>
</dbReference>
<evidence type="ECO:0000313" key="3">
    <source>
        <dbReference type="EMBL" id="AWB65215.1"/>
    </source>
</evidence>
<dbReference type="GO" id="GO:0016747">
    <property type="term" value="F:acyltransferase activity, transferring groups other than amino-acyl groups"/>
    <property type="evidence" value="ECO:0007669"/>
    <property type="project" value="InterPro"/>
</dbReference>
<dbReference type="OrthoDB" id="6881322at2"/>
<keyword evidence="4" id="KW-1185">Reference proteome</keyword>
<dbReference type="Pfam" id="PF21926">
    <property type="entry name" value="FeeM"/>
    <property type="match status" value="1"/>
</dbReference>
<sequence>MPVKVQLATTTELIDKVFQLRHQVFVEEEGLLEPTEDKRIMDRYDAYPSTTQMIAIQDDTPVGCFRLSLDSQQGVPADNYFNFRPLLPADAVIMHTGLFCLLSDYRTNGLAMSLILMSAYFAHSNGVTHVVAPINPKIARLLSRIGFTQVADEFTDPHLNAQVRPMMLNMKDLNDFFLNFINKNQLHDFLMDYERWFYREGDTVVQGGTPGNEAFIIIEGQVEVRVPSTTYKIAQLGQGDMFGELALITDEVRSADIVATSEVQMMVMSKQVFIDRFINQPEHALKLMQLLGKRTQNLILQLRAKQAVVD</sequence>
<dbReference type="SMART" id="SM00100">
    <property type="entry name" value="cNMP"/>
    <property type="match status" value="1"/>
</dbReference>
<dbReference type="Gene3D" id="2.60.120.10">
    <property type="entry name" value="Jelly Rolls"/>
    <property type="match status" value="1"/>
</dbReference>
<dbReference type="InterPro" id="IPR018490">
    <property type="entry name" value="cNMP-bd_dom_sf"/>
</dbReference>
<dbReference type="SUPFAM" id="SSF55729">
    <property type="entry name" value="Acyl-CoA N-acyltransferases (Nat)"/>
    <property type="match status" value="1"/>
</dbReference>
<dbReference type="KEGG" id="cate:C2869_01590"/>
<dbReference type="GO" id="GO:0034236">
    <property type="term" value="F:protein kinase A catalytic subunit binding"/>
    <property type="evidence" value="ECO:0007669"/>
    <property type="project" value="TreeGrafter"/>
</dbReference>
<dbReference type="GO" id="GO:0005829">
    <property type="term" value="C:cytosol"/>
    <property type="evidence" value="ECO:0007669"/>
    <property type="project" value="TreeGrafter"/>
</dbReference>
<dbReference type="GO" id="GO:0005952">
    <property type="term" value="C:cAMP-dependent protein kinase complex"/>
    <property type="evidence" value="ECO:0007669"/>
    <property type="project" value="InterPro"/>
</dbReference>
<dbReference type="GO" id="GO:0030552">
    <property type="term" value="F:cAMP binding"/>
    <property type="evidence" value="ECO:0007669"/>
    <property type="project" value="TreeGrafter"/>
</dbReference>
<evidence type="ECO:0000259" key="2">
    <source>
        <dbReference type="PROSITE" id="PS51186"/>
    </source>
</evidence>
<dbReference type="InterPro" id="IPR000182">
    <property type="entry name" value="GNAT_dom"/>
</dbReference>
<dbReference type="GO" id="GO:0004862">
    <property type="term" value="F:cAMP-dependent protein kinase inhibitor activity"/>
    <property type="evidence" value="ECO:0007669"/>
    <property type="project" value="TreeGrafter"/>
</dbReference>
<dbReference type="AlphaFoldDB" id="A0A2S0VLZ5"/>
<dbReference type="PANTHER" id="PTHR11635:SF152">
    <property type="entry name" value="CAMP-DEPENDENT PROTEIN KINASE TYPE I REGULATORY SUBUNIT-RELATED"/>
    <property type="match status" value="1"/>
</dbReference>
<dbReference type="Pfam" id="PF00027">
    <property type="entry name" value="cNMP_binding"/>
    <property type="match status" value="1"/>
</dbReference>
<dbReference type="InterPro" id="IPR014710">
    <property type="entry name" value="RmlC-like_jellyroll"/>
</dbReference>
<dbReference type="PROSITE" id="PS51186">
    <property type="entry name" value="GNAT"/>
    <property type="match status" value="1"/>
</dbReference>
<organism evidence="3 4">
    <name type="scientific">Saccharobesus litoralis</name>
    <dbReference type="NCBI Taxonomy" id="2172099"/>
    <lineage>
        <taxon>Bacteria</taxon>
        <taxon>Pseudomonadati</taxon>
        <taxon>Pseudomonadota</taxon>
        <taxon>Gammaproteobacteria</taxon>
        <taxon>Alteromonadales</taxon>
        <taxon>Alteromonadaceae</taxon>
        <taxon>Saccharobesus</taxon>
    </lineage>
</organism>
<dbReference type="SUPFAM" id="SSF51206">
    <property type="entry name" value="cAMP-binding domain-like"/>
    <property type="match status" value="1"/>
</dbReference>
<protein>
    <submittedName>
        <fullName evidence="3">Uncharacterized protein</fullName>
    </submittedName>
</protein>
<dbReference type="Proteomes" id="UP000244441">
    <property type="component" value="Chromosome"/>
</dbReference>
<dbReference type="InterPro" id="IPR016181">
    <property type="entry name" value="Acyl_CoA_acyltransferase"/>
</dbReference>
<feature type="domain" description="Cyclic nucleotide-binding" evidence="1">
    <location>
        <begin position="177"/>
        <end position="273"/>
    </location>
</feature>
<dbReference type="RefSeq" id="WP_108601292.1">
    <property type="nucleotide sequence ID" value="NZ_CP026604.1"/>
</dbReference>
<accession>A0A2S0VLZ5</accession>
<reference evidence="3 4" key="1">
    <citation type="submission" date="2018-01" db="EMBL/GenBank/DDBJ databases">
        <title>Genome sequence of a Cantenovulum-like bacteria.</title>
        <authorList>
            <person name="Tan W.R."/>
            <person name="Lau N.-S."/>
            <person name="Go F."/>
            <person name="Amirul A.-A.A."/>
        </authorList>
    </citation>
    <scope>NUCLEOTIDE SEQUENCE [LARGE SCALE GENOMIC DNA]</scope>
    <source>
        <strain evidence="3 4">CCB-QB4</strain>
    </source>
</reference>
<feature type="domain" description="N-acetyltransferase" evidence="2">
    <location>
        <begin position="3"/>
        <end position="171"/>
    </location>
</feature>
<dbReference type="Gene3D" id="3.40.630.30">
    <property type="match status" value="1"/>
</dbReference>
<dbReference type="PROSITE" id="PS00889">
    <property type="entry name" value="CNMP_BINDING_2"/>
    <property type="match status" value="1"/>
</dbReference>
<name>A0A2S0VLZ5_9ALTE</name>
<evidence type="ECO:0000259" key="1">
    <source>
        <dbReference type="PROSITE" id="PS50042"/>
    </source>
</evidence>
<proteinExistence type="predicted"/>
<dbReference type="PANTHER" id="PTHR11635">
    <property type="entry name" value="CAMP-DEPENDENT PROTEIN KINASE REGULATORY CHAIN"/>
    <property type="match status" value="1"/>
</dbReference>
<dbReference type="InterPro" id="IPR018488">
    <property type="entry name" value="cNMP-bd_CS"/>
</dbReference>
<evidence type="ECO:0000313" key="4">
    <source>
        <dbReference type="Proteomes" id="UP000244441"/>
    </source>
</evidence>
<dbReference type="InterPro" id="IPR050503">
    <property type="entry name" value="cAMP-dep_PK_reg_su-like"/>
</dbReference>
<dbReference type="PROSITE" id="PS50042">
    <property type="entry name" value="CNMP_BINDING_3"/>
    <property type="match status" value="1"/>
</dbReference>
<dbReference type="InterPro" id="IPR054597">
    <property type="entry name" value="FeeM_cat"/>
</dbReference>
<dbReference type="CDD" id="cd00038">
    <property type="entry name" value="CAP_ED"/>
    <property type="match status" value="1"/>
</dbReference>
<gene>
    <name evidence="3" type="ORF">C2869_01590</name>
</gene>
<dbReference type="InterPro" id="IPR000595">
    <property type="entry name" value="cNMP-bd_dom"/>
</dbReference>